<reference evidence="2 3" key="1">
    <citation type="submission" date="2023-10" db="EMBL/GenBank/DDBJ databases">
        <title>Complete genome sequence of a Sphingomonadaceae bacterium.</title>
        <authorList>
            <person name="Yan C."/>
        </authorList>
    </citation>
    <scope>NUCLEOTIDE SEQUENCE [LARGE SCALE GENOMIC DNA]</scope>
    <source>
        <strain evidence="2 3">SCSIO 66989</strain>
    </source>
</reference>
<dbReference type="PIRSF" id="PIRSF032131">
    <property type="entry name" value="UCP032131"/>
    <property type="match status" value="1"/>
</dbReference>
<evidence type="ECO:0000313" key="3">
    <source>
        <dbReference type="Proteomes" id="UP001302429"/>
    </source>
</evidence>
<feature type="compositionally biased region" description="Pro residues" evidence="1">
    <location>
        <begin position="176"/>
        <end position="187"/>
    </location>
</feature>
<sequence>MIVFDLQCKHGHVFEGWFGSSEDYDGQQERGLLVCPICGNSEVSKAVMAPNVGRKGNQLAAATPAEDEASQPAAPAVPATAKPASPGSVPAETEAPKAPVVANGEGPAPAEIKQLLTSLAKAQSKALEQSTWVGRDFADQVRAMHYGEADKEHIHGEASPKETEELLEEGVELMPLPFPVQPPEKQN</sequence>
<feature type="region of interest" description="Disordered" evidence="1">
    <location>
        <begin position="149"/>
        <end position="187"/>
    </location>
</feature>
<feature type="compositionally biased region" description="Low complexity" evidence="1">
    <location>
        <begin position="70"/>
        <end position="86"/>
    </location>
</feature>
<organism evidence="2 3">
    <name type="scientific">Alterisphingorhabdus coralli</name>
    <dbReference type="NCBI Taxonomy" id="3071408"/>
    <lineage>
        <taxon>Bacteria</taxon>
        <taxon>Pseudomonadati</taxon>
        <taxon>Pseudomonadota</taxon>
        <taxon>Alphaproteobacteria</taxon>
        <taxon>Sphingomonadales</taxon>
        <taxon>Sphingomonadaceae</taxon>
        <taxon>Alterisphingorhabdus (ex Yan et al. 2024)</taxon>
    </lineage>
</organism>
<protein>
    <submittedName>
        <fullName evidence="2">DUF1178 family protein</fullName>
    </submittedName>
</protein>
<gene>
    <name evidence="2" type="ORF">RB602_10575</name>
</gene>
<dbReference type="Proteomes" id="UP001302429">
    <property type="component" value="Chromosome"/>
</dbReference>
<keyword evidence="3" id="KW-1185">Reference proteome</keyword>
<dbReference type="InterPro" id="IPR009562">
    <property type="entry name" value="DUF1178"/>
</dbReference>
<evidence type="ECO:0000256" key="1">
    <source>
        <dbReference type="SAM" id="MobiDB-lite"/>
    </source>
</evidence>
<name>A0AA97I0K4_9SPHN</name>
<accession>A0AA97I0K4</accession>
<dbReference type="AlphaFoldDB" id="A0AA97I0K4"/>
<evidence type="ECO:0000313" key="2">
    <source>
        <dbReference type="EMBL" id="WOE74295.1"/>
    </source>
</evidence>
<dbReference type="EMBL" id="CP136594">
    <property type="protein sequence ID" value="WOE74295.1"/>
    <property type="molecule type" value="Genomic_DNA"/>
</dbReference>
<dbReference type="RefSeq" id="WP_317080532.1">
    <property type="nucleotide sequence ID" value="NZ_CP136594.1"/>
</dbReference>
<proteinExistence type="predicted"/>
<feature type="compositionally biased region" description="Basic and acidic residues" evidence="1">
    <location>
        <begin position="149"/>
        <end position="164"/>
    </location>
</feature>
<dbReference type="Pfam" id="PF06676">
    <property type="entry name" value="DUF1178"/>
    <property type="match status" value="1"/>
</dbReference>
<feature type="region of interest" description="Disordered" evidence="1">
    <location>
        <begin position="58"/>
        <end position="106"/>
    </location>
</feature>
<dbReference type="KEGG" id="acoa:RB602_10575"/>